<dbReference type="PANTHER" id="PTHR30346:SF30">
    <property type="entry name" value="SMALL NEUTRAL PROTEASE REGULATORY PROTEIN"/>
    <property type="match status" value="1"/>
</dbReference>
<comment type="caution">
    <text evidence="6">The sequence shown here is derived from an EMBL/GenBank/DDBJ whole genome shotgun (WGS) entry which is preliminary data.</text>
</comment>
<protein>
    <submittedName>
        <fullName evidence="6">LysR family transcriptional regulator</fullName>
    </submittedName>
</protein>
<evidence type="ECO:0000256" key="1">
    <source>
        <dbReference type="ARBA" id="ARBA00009437"/>
    </source>
</evidence>
<dbReference type="InterPro" id="IPR036390">
    <property type="entry name" value="WH_DNA-bd_sf"/>
</dbReference>
<dbReference type="Pfam" id="PF00126">
    <property type="entry name" value="HTH_1"/>
    <property type="match status" value="1"/>
</dbReference>
<gene>
    <name evidence="6" type="ORF">ABT317_51205</name>
</gene>
<proteinExistence type="inferred from homology"/>
<dbReference type="Gene3D" id="1.10.10.10">
    <property type="entry name" value="Winged helix-like DNA-binding domain superfamily/Winged helix DNA-binding domain"/>
    <property type="match status" value="1"/>
</dbReference>
<keyword evidence="4" id="KW-0804">Transcription</keyword>
<dbReference type="InterPro" id="IPR000847">
    <property type="entry name" value="LysR_HTH_N"/>
</dbReference>
<organism evidence="6 7">
    <name type="scientific">Streptomyces carpinensis</name>
    <dbReference type="NCBI Taxonomy" id="66369"/>
    <lineage>
        <taxon>Bacteria</taxon>
        <taxon>Bacillati</taxon>
        <taxon>Actinomycetota</taxon>
        <taxon>Actinomycetes</taxon>
        <taxon>Kitasatosporales</taxon>
        <taxon>Streptomycetaceae</taxon>
        <taxon>Streptomyces</taxon>
    </lineage>
</organism>
<dbReference type="EMBL" id="JBEPCU010002198">
    <property type="protein sequence ID" value="MER6985092.1"/>
    <property type="molecule type" value="Genomic_DNA"/>
</dbReference>
<accession>A0ABV1WLN6</accession>
<evidence type="ECO:0000256" key="2">
    <source>
        <dbReference type="ARBA" id="ARBA00023015"/>
    </source>
</evidence>
<feature type="non-terminal residue" evidence="6">
    <location>
        <position position="86"/>
    </location>
</feature>
<dbReference type="PROSITE" id="PS50931">
    <property type="entry name" value="HTH_LYSR"/>
    <property type="match status" value="1"/>
</dbReference>
<reference evidence="6 7" key="1">
    <citation type="submission" date="2024-06" db="EMBL/GenBank/DDBJ databases">
        <title>The Natural Products Discovery Center: Release of the First 8490 Sequenced Strains for Exploring Actinobacteria Biosynthetic Diversity.</title>
        <authorList>
            <person name="Kalkreuter E."/>
            <person name="Kautsar S.A."/>
            <person name="Yang D."/>
            <person name="Bader C.D."/>
            <person name="Teijaro C.N."/>
            <person name="Fluegel L."/>
            <person name="Davis C.M."/>
            <person name="Simpson J.R."/>
            <person name="Lauterbach L."/>
            <person name="Steele A.D."/>
            <person name="Gui C."/>
            <person name="Meng S."/>
            <person name="Li G."/>
            <person name="Viehrig K."/>
            <person name="Ye F."/>
            <person name="Su P."/>
            <person name="Kiefer A.F."/>
            <person name="Nichols A."/>
            <person name="Cepeda A.J."/>
            <person name="Yan W."/>
            <person name="Fan B."/>
            <person name="Jiang Y."/>
            <person name="Adhikari A."/>
            <person name="Zheng C.-J."/>
            <person name="Schuster L."/>
            <person name="Cowan T.M."/>
            <person name="Smanski M.J."/>
            <person name="Chevrette M.G."/>
            <person name="De Carvalho L.P.S."/>
            <person name="Shen B."/>
        </authorList>
    </citation>
    <scope>NUCLEOTIDE SEQUENCE [LARGE SCALE GENOMIC DNA]</scope>
    <source>
        <strain evidence="6 7">NPDC000634</strain>
    </source>
</reference>
<dbReference type="InterPro" id="IPR036388">
    <property type="entry name" value="WH-like_DNA-bd_sf"/>
</dbReference>
<sequence length="86" mass="9272">MELEVRHLRVLCAVADSGSLHKAARELGMAQPSLSTQLGRIEHALGGQLFVRARTGCRPTPLGRVVLSRARPLVAEFAALVTETRA</sequence>
<evidence type="ECO:0000256" key="3">
    <source>
        <dbReference type="ARBA" id="ARBA00023125"/>
    </source>
</evidence>
<evidence type="ECO:0000256" key="4">
    <source>
        <dbReference type="ARBA" id="ARBA00023163"/>
    </source>
</evidence>
<dbReference type="PRINTS" id="PR00039">
    <property type="entry name" value="HTHLYSR"/>
</dbReference>
<evidence type="ECO:0000259" key="5">
    <source>
        <dbReference type="PROSITE" id="PS50931"/>
    </source>
</evidence>
<keyword evidence="7" id="KW-1185">Reference proteome</keyword>
<dbReference type="SUPFAM" id="SSF46785">
    <property type="entry name" value="Winged helix' DNA-binding domain"/>
    <property type="match status" value="1"/>
</dbReference>
<dbReference type="Proteomes" id="UP001458415">
    <property type="component" value="Unassembled WGS sequence"/>
</dbReference>
<name>A0ABV1WLN6_9ACTN</name>
<evidence type="ECO:0000313" key="6">
    <source>
        <dbReference type="EMBL" id="MER6985092.1"/>
    </source>
</evidence>
<comment type="similarity">
    <text evidence="1">Belongs to the LysR transcriptional regulatory family.</text>
</comment>
<dbReference type="PANTHER" id="PTHR30346">
    <property type="entry name" value="TRANSCRIPTIONAL DUAL REGULATOR HCAR-RELATED"/>
    <property type="match status" value="1"/>
</dbReference>
<feature type="domain" description="HTH lysR-type" evidence="5">
    <location>
        <begin position="1"/>
        <end position="60"/>
    </location>
</feature>
<keyword evidence="2" id="KW-0805">Transcription regulation</keyword>
<evidence type="ECO:0000313" key="7">
    <source>
        <dbReference type="Proteomes" id="UP001458415"/>
    </source>
</evidence>
<keyword evidence="3" id="KW-0238">DNA-binding</keyword>